<dbReference type="CDD" id="cd02252">
    <property type="entry name" value="nylC_like"/>
    <property type="match status" value="1"/>
</dbReference>
<dbReference type="SUPFAM" id="SSF56266">
    <property type="entry name" value="DmpA/ArgJ-like"/>
    <property type="match status" value="1"/>
</dbReference>
<dbReference type="PANTHER" id="PTHR36512:SF3">
    <property type="entry name" value="BLR5678 PROTEIN"/>
    <property type="match status" value="1"/>
</dbReference>
<dbReference type="GO" id="GO:0004177">
    <property type="term" value="F:aminopeptidase activity"/>
    <property type="evidence" value="ECO:0007669"/>
    <property type="project" value="TreeGrafter"/>
</dbReference>
<evidence type="ECO:0000313" key="3">
    <source>
        <dbReference type="Proteomes" id="UP000483286"/>
    </source>
</evidence>
<accession>A0A7C9LIQ1</accession>
<dbReference type="Gene3D" id="3.60.70.12">
    <property type="entry name" value="L-amino peptidase D-ALA esterase/amidase"/>
    <property type="match status" value="1"/>
</dbReference>
<dbReference type="InterPro" id="IPR016117">
    <property type="entry name" value="ArgJ-like_dom_sf"/>
</dbReference>
<proteinExistence type="inferred from homology"/>
<evidence type="ECO:0000256" key="1">
    <source>
        <dbReference type="ARBA" id="ARBA00007068"/>
    </source>
</evidence>
<reference evidence="2 3" key="1">
    <citation type="submission" date="2019-12" db="EMBL/GenBank/DDBJ databases">
        <title>Deinococcus sp. HMF7620 Genome sequencing and assembly.</title>
        <authorList>
            <person name="Kang H."/>
            <person name="Kim H."/>
            <person name="Joh K."/>
        </authorList>
    </citation>
    <scope>NUCLEOTIDE SEQUENCE [LARGE SCALE GENOMIC DNA]</scope>
    <source>
        <strain evidence="2 3">HMF7620</strain>
    </source>
</reference>
<dbReference type="PANTHER" id="PTHR36512">
    <property type="entry name" value="D-AMINOPEPTIDASE"/>
    <property type="match status" value="1"/>
</dbReference>
<dbReference type="InterPro" id="IPR005321">
    <property type="entry name" value="Peptidase_S58_DmpA"/>
</dbReference>
<dbReference type="Pfam" id="PF03576">
    <property type="entry name" value="Peptidase_S58"/>
    <property type="match status" value="1"/>
</dbReference>
<comment type="caution">
    <text evidence="2">The sequence shown here is derived from an EMBL/GenBank/DDBJ whole genome shotgun (WGS) entry which is preliminary data.</text>
</comment>
<sequence>MALGRLTAVTAPNLTLTGIPGFQVGHWTEAQARTGCTVLLCPPGGAVASASFLGPSPGTREGILLAPEKKVERIHALLLTGGSAYGLAAAAGVVHVLEERGVGHETPWARVPIVPAAVIYDLGVGRADVRPGEREGELAARAAHSGPVERGLVGAGTGATAGKYLGTGAVPGGLGSVLLARHGVRVGALAVVNPIGDVLDEQGRVLAGPGVGPGAVAFTPGEVESTTLVAVVTEHALTKADCRRLADAAQAALARVIHPSHTFWDGDSAFMMSSCALPSADPLLLGALVQEAVCAAVRDAVRMSGQAQLEGRGAP</sequence>
<evidence type="ECO:0000313" key="2">
    <source>
        <dbReference type="EMBL" id="MVN85258.1"/>
    </source>
</evidence>
<comment type="similarity">
    <text evidence="1">Belongs to the peptidase S58 family.</text>
</comment>
<organism evidence="2 3">
    <name type="scientific">Deinococcus arboris</name>
    <dbReference type="NCBI Taxonomy" id="2682977"/>
    <lineage>
        <taxon>Bacteria</taxon>
        <taxon>Thermotogati</taxon>
        <taxon>Deinococcota</taxon>
        <taxon>Deinococci</taxon>
        <taxon>Deinococcales</taxon>
        <taxon>Deinococcaceae</taxon>
        <taxon>Deinococcus</taxon>
    </lineage>
</organism>
<gene>
    <name evidence="2" type="ORF">GO986_00540</name>
</gene>
<dbReference type="Proteomes" id="UP000483286">
    <property type="component" value="Unassembled WGS sequence"/>
</dbReference>
<name>A0A7C9LIQ1_9DEIO</name>
<dbReference type="EMBL" id="WQLB01000001">
    <property type="protein sequence ID" value="MVN85258.1"/>
    <property type="molecule type" value="Genomic_DNA"/>
</dbReference>
<protein>
    <submittedName>
        <fullName evidence="2">Peptidase S58 family protein</fullName>
    </submittedName>
</protein>
<dbReference type="AlphaFoldDB" id="A0A7C9LIQ1"/>
<keyword evidence="3" id="KW-1185">Reference proteome</keyword>